<proteinExistence type="predicted"/>
<protein>
    <submittedName>
        <fullName evidence="1">Uncharacterized protein</fullName>
    </submittedName>
</protein>
<dbReference type="Proteomes" id="UP001303046">
    <property type="component" value="Unassembled WGS sequence"/>
</dbReference>
<evidence type="ECO:0000313" key="2">
    <source>
        <dbReference type="Proteomes" id="UP001303046"/>
    </source>
</evidence>
<evidence type="ECO:0000313" key="1">
    <source>
        <dbReference type="EMBL" id="KAK6742797.1"/>
    </source>
</evidence>
<organism evidence="1 2">
    <name type="scientific">Necator americanus</name>
    <name type="common">Human hookworm</name>
    <dbReference type="NCBI Taxonomy" id="51031"/>
    <lineage>
        <taxon>Eukaryota</taxon>
        <taxon>Metazoa</taxon>
        <taxon>Ecdysozoa</taxon>
        <taxon>Nematoda</taxon>
        <taxon>Chromadorea</taxon>
        <taxon>Rhabditida</taxon>
        <taxon>Rhabditina</taxon>
        <taxon>Rhabditomorpha</taxon>
        <taxon>Strongyloidea</taxon>
        <taxon>Ancylostomatidae</taxon>
        <taxon>Bunostominae</taxon>
        <taxon>Necator</taxon>
    </lineage>
</organism>
<dbReference type="EMBL" id="JAVFWL010000003">
    <property type="protein sequence ID" value="KAK6742797.1"/>
    <property type="molecule type" value="Genomic_DNA"/>
</dbReference>
<name>A0ABR1CY04_NECAM</name>
<comment type="caution">
    <text evidence="1">The sequence shown here is derived from an EMBL/GenBank/DDBJ whole genome shotgun (WGS) entry which is preliminary data.</text>
</comment>
<reference evidence="1 2" key="1">
    <citation type="submission" date="2023-08" db="EMBL/GenBank/DDBJ databases">
        <title>A Necator americanus chromosomal reference genome.</title>
        <authorList>
            <person name="Ilik V."/>
            <person name="Petrzelkova K.J."/>
            <person name="Pardy F."/>
            <person name="Fuh T."/>
            <person name="Niatou-Singa F.S."/>
            <person name="Gouil Q."/>
            <person name="Baker L."/>
            <person name="Ritchie M.E."/>
            <person name="Jex A.R."/>
            <person name="Gazzola D."/>
            <person name="Li H."/>
            <person name="Toshio Fujiwara R."/>
            <person name="Zhan B."/>
            <person name="Aroian R.V."/>
            <person name="Pafco B."/>
            <person name="Schwarz E.M."/>
        </authorList>
    </citation>
    <scope>NUCLEOTIDE SEQUENCE [LARGE SCALE GENOMIC DNA]</scope>
    <source>
        <strain evidence="1 2">Aroian</strain>
        <tissue evidence="1">Whole animal</tissue>
    </source>
</reference>
<accession>A0ABR1CY04</accession>
<keyword evidence="2" id="KW-1185">Reference proteome</keyword>
<sequence>MRRVLKDSRNPQSNSVCAHRFRLWITYEHEYDYLNNGHSSQQKTGAIKAPRNGPCSVAAQQLSQLKTREAQRCQALF</sequence>
<gene>
    <name evidence="1" type="primary">Necator_chrIII.g10971</name>
    <name evidence="1" type="ORF">RB195_010206</name>
</gene>